<gene>
    <name evidence="3" type="ORF">SAMN05444412_10951</name>
</gene>
<evidence type="ECO:0000313" key="3">
    <source>
        <dbReference type="EMBL" id="SDZ28029.1"/>
    </source>
</evidence>
<proteinExistence type="predicted"/>
<evidence type="ECO:0000313" key="4">
    <source>
        <dbReference type="Proteomes" id="UP000199663"/>
    </source>
</evidence>
<name>A0A1H3RT13_9BACT</name>
<keyword evidence="1" id="KW-0175">Coiled coil</keyword>
<evidence type="ECO:0000256" key="1">
    <source>
        <dbReference type="SAM" id="Coils"/>
    </source>
</evidence>
<evidence type="ECO:0000256" key="2">
    <source>
        <dbReference type="SAM" id="MobiDB-lite"/>
    </source>
</evidence>
<reference evidence="3 4" key="1">
    <citation type="submission" date="2016-10" db="EMBL/GenBank/DDBJ databases">
        <authorList>
            <person name="Varghese N."/>
            <person name="Submissions S."/>
        </authorList>
    </citation>
    <scope>NUCLEOTIDE SEQUENCE [LARGE SCALE GENOMIC DNA]</scope>
    <source>
        <strain evidence="3 4">DSM 17997</strain>
    </source>
</reference>
<keyword evidence="4" id="KW-1185">Reference proteome</keyword>
<comment type="caution">
    <text evidence="3">The sequence shown here is derived from an EMBL/GenBank/DDBJ whole genome shotgun (WGS) entry which is preliminary data.</text>
</comment>
<dbReference type="InterPro" id="IPR036869">
    <property type="entry name" value="J_dom_sf"/>
</dbReference>
<organism evidence="3 4">
    <name type="scientific">Rhodonellum ikkaensis</name>
    <dbReference type="NCBI Taxonomy" id="336829"/>
    <lineage>
        <taxon>Bacteria</taxon>
        <taxon>Pseudomonadati</taxon>
        <taxon>Bacteroidota</taxon>
        <taxon>Cytophagia</taxon>
        <taxon>Cytophagales</taxon>
        <taxon>Cytophagaceae</taxon>
        <taxon>Rhodonellum</taxon>
    </lineage>
</organism>
<dbReference type="SUPFAM" id="SSF46565">
    <property type="entry name" value="Chaperone J-domain"/>
    <property type="match status" value="1"/>
</dbReference>
<feature type="coiled-coil region" evidence="1">
    <location>
        <begin position="178"/>
        <end position="205"/>
    </location>
</feature>
<sequence>MERIPDKINLEEKDPIPILQQEILQLESLLETLKNELRSFEHVIHSQLDRAIARMSELNNLYKTQKNAKKAKRLEQKKRGKNYQEPTGLITNRNSFGIETALELSDKEELRRLYKEAVVQVHPDKIAHGGEEGKIQDATALTAQLNGIYKRGDLEELIYFYQNVILGNLSTGSTPHPKADSKQRISSLIKKKEVLETEVAQLQNSFIYQVLKTYKDPLTFIDELRIQFQERIKQLEKRTRNSK</sequence>
<feature type="region of interest" description="Disordered" evidence="2">
    <location>
        <begin position="66"/>
        <end position="88"/>
    </location>
</feature>
<evidence type="ECO:0008006" key="5">
    <source>
        <dbReference type="Google" id="ProtNLM"/>
    </source>
</evidence>
<feature type="compositionally biased region" description="Basic residues" evidence="2">
    <location>
        <begin position="66"/>
        <end position="81"/>
    </location>
</feature>
<dbReference type="RefSeq" id="WP_019598456.1">
    <property type="nucleotide sequence ID" value="NZ_FNQC01000009.1"/>
</dbReference>
<dbReference type="EMBL" id="FNQC01000009">
    <property type="protein sequence ID" value="SDZ28029.1"/>
    <property type="molecule type" value="Genomic_DNA"/>
</dbReference>
<accession>A0A1H3RT13</accession>
<protein>
    <recommendedName>
        <fullName evidence="5">J domain-containing protein</fullName>
    </recommendedName>
</protein>
<dbReference type="Proteomes" id="UP000199663">
    <property type="component" value="Unassembled WGS sequence"/>
</dbReference>